<dbReference type="SUPFAM" id="SSF50978">
    <property type="entry name" value="WD40 repeat-like"/>
    <property type="match status" value="1"/>
</dbReference>
<evidence type="ECO:0000256" key="1">
    <source>
        <dbReference type="ARBA" id="ARBA00004604"/>
    </source>
</evidence>
<evidence type="ECO:0000256" key="5">
    <source>
        <dbReference type="PROSITE-ProRule" id="PRU00221"/>
    </source>
</evidence>
<feature type="repeat" description="WD" evidence="5">
    <location>
        <begin position="283"/>
        <end position="325"/>
    </location>
</feature>
<dbReference type="SMART" id="SM00320">
    <property type="entry name" value="WD40"/>
    <property type="match status" value="8"/>
</dbReference>
<dbReference type="Proteomes" id="UP001221757">
    <property type="component" value="Unassembled WGS sequence"/>
</dbReference>
<dbReference type="Gene3D" id="2.130.10.10">
    <property type="entry name" value="YVTN repeat-like/Quinoprotein amine dehydrogenase"/>
    <property type="match status" value="1"/>
</dbReference>
<keyword evidence="2 5" id="KW-0853">WD repeat</keyword>
<comment type="subcellular location">
    <subcellularLocation>
        <location evidence="1">Nucleus</location>
        <location evidence="1">Nucleolus</location>
    </subcellularLocation>
</comment>
<keyword evidence="9" id="KW-1185">Reference proteome</keyword>
<dbReference type="Pfam" id="PF00400">
    <property type="entry name" value="WD40"/>
    <property type="match status" value="7"/>
</dbReference>
<feature type="repeat" description="WD" evidence="5">
    <location>
        <begin position="236"/>
        <end position="282"/>
    </location>
</feature>
<evidence type="ECO:0000256" key="3">
    <source>
        <dbReference type="ARBA" id="ARBA00022737"/>
    </source>
</evidence>
<dbReference type="InterPro" id="IPR019775">
    <property type="entry name" value="WD40_repeat_CS"/>
</dbReference>
<comment type="caution">
    <text evidence="8">The sequence shown here is derived from an EMBL/GenBank/DDBJ whole genome shotgun (WGS) entry which is preliminary data.</text>
</comment>
<name>A0AAD7F934_MYCRO</name>
<evidence type="ECO:0000256" key="4">
    <source>
        <dbReference type="ARBA" id="ARBA00023242"/>
    </source>
</evidence>
<feature type="repeat" description="WD" evidence="5">
    <location>
        <begin position="193"/>
        <end position="234"/>
    </location>
</feature>
<feature type="repeat" description="WD" evidence="5">
    <location>
        <begin position="461"/>
        <end position="502"/>
    </location>
</feature>
<dbReference type="PROSITE" id="PS00678">
    <property type="entry name" value="WD_REPEATS_1"/>
    <property type="match status" value="2"/>
</dbReference>
<dbReference type="PANTHER" id="PTHR19848">
    <property type="entry name" value="WD40 REPEAT PROTEIN"/>
    <property type="match status" value="1"/>
</dbReference>
<feature type="repeat" description="WD" evidence="5">
    <location>
        <begin position="419"/>
        <end position="460"/>
    </location>
</feature>
<dbReference type="PROSITE" id="PS50294">
    <property type="entry name" value="WD_REPEATS_REGION"/>
    <property type="match status" value="6"/>
</dbReference>
<gene>
    <name evidence="8" type="ORF">B0H17DRAFT_1165074</name>
</gene>
<evidence type="ECO:0000313" key="8">
    <source>
        <dbReference type="EMBL" id="KAJ7606368.1"/>
    </source>
</evidence>
<accession>A0AAD7F934</accession>
<dbReference type="InterPro" id="IPR012972">
    <property type="entry name" value="NLE"/>
</dbReference>
<feature type="compositionally biased region" description="Basic residues" evidence="6">
    <location>
        <begin position="9"/>
        <end position="20"/>
    </location>
</feature>
<protein>
    <submittedName>
        <fullName evidence="8">WD40-repeat-containing domain protein</fullName>
    </submittedName>
</protein>
<dbReference type="InterPro" id="IPR001680">
    <property type="entry name" value="WD40_rpt"/>
</dbReference>
<dbReference type="PANTHER" id="PTHR19848:SF0">
    <property type="entry name" value="NOTCHLESS PROTEIN HOMOLOG 1"/>
    <property type="match status" value="1"/>
</dbReference>
<dbReference type="PRINTS" id="PR00320">
    <property type="entry name" value="GPROTEINBRPT"/>
</dbReference>
<dbReference type="InterPro" id="IPR020472">
    <property type="entry name" value="WD40_PAC1"/>
</dbReference>
<keyword evidence="3" id="KW-0677">Repeat</keyword>
<dbReference type="EMBL" id="JARKIE010001106">
    <property type="protein sequence ID" value="KAJ7606368.1"/>
    <property type="molecule type" value="Genomic_DNA"/>
</dbReference>
<dbReference type="GO" id="GO:0005730">
    <property type="term" value="C:nucleolus"/>
    <property type="evidence" value="ECO:0007669"/>
    <property type="project" value="UniProtKB-SubCell"/>
</dbReference>
<sequence length="637" mass="68501">MPTRLPQARTRRPPPPQRHKRALLSLPLPAGRPVFPPNIVVQFVSEDDGQPLAPAVNLPANLTREALEGLLNKLSPQEDPVPFSFHVALPDDEDRIPGAPTRIVIAKSIEADILNHPINSRSFTEEDVFVVHCSPQSVFRVRPPTRCSSTLSGHASPILCASFSPTGNFLATGSGDTTARLWNLDTETPSHTLSGHKGWVLCVEWEAMERRLATGGHDGHVRIWDPKTGKPFGDALKGHSKWITSLCWEPIHLNPSAPRLASSSKDGTVRVWSLLTRRVEYTLGGHTASVNVVKWGGVGNGVLYTASSDRTVRVWDAEVGRQLHILKDHAHWVTTLALNTDFVLRTGPFDHTGKKAVSDAEAQKLALERYTAVLNTTPELLISGSDDHTLFLWSPFPTGSTAVSAAAAPTTKTKPLARLVGHALQVSHVSFSPDGRWAASASWDSSVRIWEGRTGKYVATLRGHVGGVYRVAWSADGRGVVSCGKDSTVKTWDLKTYKLKNDLTGHTDEVYCVDFVADKVVSGGRDKVVKMEPPSASFCTPGSFSFSFGLLSLTPIKAAAPAFRVEGPGFFVLPLNALRPVGVAEADGGGANGSEGSGGGGLRWRWGCGSFGARVRLNCDGAGGTVEGRGFGGREAW</sequence>
<dbReference type="PROSITE" id="PS50082">
    <property type="entry name" value="WD_REPEATS_2"/>
    <property type="match status" value="6"/>
</dbReference>
<reference evidence="8" key="1">
    <citation type="submission" date="2023-03" db="EMBL/GenBank/DDBJ databases">
        <title>Massive genome expansion in bonnet fungi (Mycena s.s.) driven by repeated elements and novel gene families across ecological guilds.</title>
        <authorList>
            <consortium name="Lawrence Berkeley National Laboratory"/>
            <person name="Harder C.B."/>
            <person name="Miyauchi S."/>
            <person name="Viragh M."/>
            <person name="Kuo A."/>
            <person name="Thoen E."/>
            <person name="Andreopoulos B."/>
            <person name="Lu D."/>
            <person name="Skrede I."/>
            <person name="Drula E."/>
            <person name="Henrissat B."/>
            <person name="Morin E."/>
            <person name="Kohler A."/>
            <person name="Barry K."/>
            <person name="LaButti K."/>
            <person name="Morin E."/>
            <person name="Salamov A."/>
            <person name="Lipzen A."/>
            <person name="Mereny Z."/>
            <person name="Hegedus B."/>
            <person name="Baldrian P."/>
            <person name="Stursova M."/>
            <person name="Weitz H."/>
            <person name="Taylor A."/>
            <person name="Grigoriev I.V."/>
            <person name="Nagy L.G."/>
            <person name="Martin F."/>
            <person name="Kauserud H."/>
        </authorList>
    </citation>
    <scope>NUCLEOTIDE SEQUENCE</scope>
    <source>
        <strain evidence="8">CBHHK067</strain>
    </source>
</reference>
<feature type="domain" description="NLE" evidence="7">
    <location>
        <begin position="39"/>
        <end position="87"/>
    </location>
</feature>
<dbReference type="InterPro" id="IPR036322">
    <property type="entry name" value="WD40_repeat_dom_sf"/>
</dbReference>
<organism evidence="8 9">
    <name type="scientific">Mycena rosella</name>
    <name type="common">Pink bonnet</name>
    <name type="synonym">Agaricus rosellus</name>
    <dbReference type="NCBI Taxonomy" id="1033263"/>
    <lineage>
        <taxon>Eukaryota</taxon>
        <taxon>Fungi</taxon>
        <taxon>Dikarya</taxon>
        <taxon>Basidiomycota</taxon>
        <taxon>Agaricomycotina</taxon>
        <taxon>Agaricomycetes</taxon>
        <taxon>Agaricomycetidae</taxon>
        <taxon>Agaricales</taxon>
        <taxon>Marasmiineae</taxon>
        <taxon>Mycenaceae</taxon>
        <taxon>Mycena</taxon>
    </lineage>
</organism>
<proteinExistence type="predicted"/>
<evidence type="ECO:0000256" key="2">
    <source>
        <dbReference type="ARBA" id="ARBA00022574"/>
    </source>
</evidence>
<dbReference type="GO" id="GO:0000027">
    <property type="term" value="P:ribosomal large subunit assembly"/>
    <property type="evidence" value="ECO:0007669"/>
    <property type="project" value="TreeGrafter"/>
</dbReference>
<feature type="region of interest" description="Disordered" evidence="6">
    <location>
        <begin position="1"/>
        <end position="20"/>
    </location>
</feature>
<dbReference type="CDD" id="cd00200">
    <property type="entry name" value="WD40"/>
    <property type="match status" value="1"/>
</dbReference>
<feature type="repeat" description="WD" evidence="5">
    <location>
        <begin position="151"/>
        <end position="192"/>
    </location>
</feature>
<dbReference type="AlphaFoldDB" id="A0AAD7F934"/>
<keyword evidence="4" id="KW-0539">Nucleus</keyword>
<evidence type="ECO:0000256" key="6">
    <source>
        <dbReference type="SAM" id="MobiDB-lite"/>
    </source>
</evidence>
<dbReference type="Pfam" id="PF08154">
    <property type="entry name" value="NLE"/>
    <property type="match status" value="1"/>
</dbReference>
<dbReference type="InterPro" id="IPR015943">
    <property type="entry name" value="WD40/YVTN_repeat-like_dom_sf"/>
</dbReference>
<evidence type="ECO:0000259" key="7">
    <source>
        <dbReference type="Pfam" id="PF08154"/>
    </source>
</evidence>
<evidence type="ECO:0000313" key="9">
    <source>
        <dbReference type="Proteomes" id="UP001221757"/>
    </source>
</evidence>